<evidence type="ECO:0000313" key="1">
    <source>
        <dbReference type="EMBL" id="ELR72820.1"/>
    </source>
</evidence>
<accession>L8JVK2</accession>
<evidence type="ECO:0000313" key="2">
    <source>
        <dbReference type="Proteomes" id="UP000011135"/>
    </source>
</evidence>
<comment type="caution">
    <text evidence="1">The sequence shown here is derived from an EMBL/GenBank/DDBJ whole genome shotgun (WGS) entry which is preliminary data.</text>
</comment>
<gene>
    <name evidence="1" type="ORF">C900_00781</name>
</gene>
<sequence>MVAGAHQVYLFYSPKLVFDLFLCVFGALEPELYPGTDDVSLLE</sequence>
<dbReference type="Proteomes" id="UP000011135">
    <property type="component" value="Unassembled WGS sequence"/>
</dbReference>
<dbReference type="STRING" id="1237149.C900_00781"/>
<proteinExistence type="predicted"/>
<dbReference type="AlphaFoldDB" id="L8JVK2"/>
<name>L8JVK2_9BACT</name>
<protein>
    <submittedName>
        <fullName evidence="1">Uncharacterized protein</fullName>
    </submittedName>
</protein>
<organism evidence="1 2">
    <name type="scientific">Fulvivirga imtechensis AK7</name>
    <dbReference type="NCBI Taxonomy" id="1237149"/>
    <lineage>
        <taxon>Bacteria</taxon>
        <taxon>Pseudomonadati</taxon>
        <taxon>Bacteroidota</taxon>
        <taxon>Cytophagia</taxon>
        <taxon>Cytophagales</taxon>
        <taxon>Fulvivirgaceae</taxon>
        <taxon>Fulvivirga</taxon>
    </lineage>
</organism>
<dbReference type="EMBL" id="AMZN01000014">
    <property type="protein sequence ID" value="ELR72820.1"/>
    <property type="molecule type" value="Genomic_DNA"/>
</dbReference>
<keyword evidence="2" id="KW-1185">Reference proteome</keyword>
<reference evidence="1 2" key="1">
    <citation type="submission" date="2012-12" db="EMBL/GenBank/DDBJ databases">
        <title>Genome assembly of Fulvivirga imtechensis AK7.</title>
        <authorList>
            <person name="Nupur N."/>
            <person name="Khatri I."/>
            <person name="Kumar R."/>
            <person name="Subramanian S."/>
            <person name="Pinnaka A."/>
        </authorList>
    </citation>
    <scope>NUCLEOTIDE SEQUENCE [LARGE SCALE GENOMIC DNA]</scope>
    <source>
        <strain evidence="1 2">AK7</strain>
    </source>
</reference>